<name>K2P084_9HYPH</name>
<dbReference type="Pfam" id="PF09339">
    <property type="entry name" value="HTH_IclR"/>
    <property type="match status" value="1"/>
</dbReference>
<dbReference type="Proteomes" id="UP000007374">
    <property type="component" value="Unassembled WGS sequence"/>
</dbReference>
<evidence type="ECO:0000313" key="7">
    <source>
        <dbReference type="Proteomes" id="UP000007374"/>
    </source>
</evidence>
<keyword evidence="7" id="KW-1185">Reference proteome</keyword>
<dbReference type="PATRIC" id="fig|1231190.3.peg.3920"/>
<evidence type="ECO:0000256" key="2">
    <source>
        <dbReference type="ARBA" id="ARBA00023125"/>
    </source>
</evidence>
<dbReference type="EMBL" id="AMSI01000015">
    <property type="protein sequence ID" value="EKF40716.1"/>
    <property type="molecule type" value="Genomic_DNA"/>
</dbReference>
<comment type="caution">
    <text evidence="6">The sequence shown here is derived from an EMBL/GenBank/DDBJ whole genome shotgun (WGS) entry which is preliminary data.</text>
</comment>
<dbReference type="eggNOG" id="COG1414">
    <property type="taxonomic scope" value="Bacteria"/>
</dbReference>
<feature type="domain" description="IclR-ED" evidence="5">
    <location>
        <begin position="73"/>
        <end position="257"/>
    </location>
</feature>
<dbReference type="InterPro" id="IPR005471">
    <property type="entry name" value="Tscrpt_reg_IclR_N"/>
</dbReference>
<dbReference type="AlphaFoldDB" id="K2P084"/>
<dbReference type="RefSeq" id="WP_009452002.1">
    <property type="nucleotide sequence ID" value="NZ_AMSI01000015.1"/>
</dbReference>
<dbReference type="GO" id="GO:0003677">
    <property type="term" value="F:DNA binding"/>
    <property type="evidence" value="ECO:0007669"/>
    <property type="project" value="UniProtKB-KW"/>
</dbReference>
<accession>K2P084</accession>
<dbReference type="InterPro" id="IPR029016">
    <property type="entry name" value="GAF-like_dom_sf"/>
</dbReference>
<keyword evidence="2" id="KW-0238">DNA-binding</keyword>
<dbReference type="OrthoDB" id="9807558at2"/>
<dbReference type="InterPro" id="IPR050707">
    <property type="entry name" value="HTH_MetabolicPath_Reg"/>
</dbReference>
<dbReference type="InterPro" id="IPR036388">
    <property type="entry name" value="WH-like_DNA-bd_sf"/>
</dbReference>
<dbReference type="InterPro" id="IPR036390">
    <property type="entry name" value="WH_DNA-bd_sf"/>
</dbReference>
<dbReference type="PANTHER" id="PTHR30136:SF39">
    <property type="entry name" value="TRANSCRIPTIONAL REGULATORY PROTEIN"/>
    <property type="match status" value="1"/>
</dbReference>
<dbReference type="GO" id="GO:0045892">
    <property type="term" value="P:negative regulation of DNA-templated transcription"/>
    <property type="evidence" value="ECO:0007669"/>
    <property type="project" value="TreeGrafter"/>
</dbReference>
<dbReference type="Pfam" id="PF01614">
    <property type="entry name" value="IclR_C"/>
    <property type="match status" value="1"/>
</dbReference>
<protein>
    <submittedName>
        <fullName evidence="6">IclR family transcriptional regulator</fullName>
    </submittedName>
</protein>
<dbReference type="SMART" id="SM00346">
    <property type="entry name" value="HTH_ICLR"/>
    <property type="match status" value="1"/>
</dbReference>
<organism evidence="6 7">
    <name type="scientific">Nitratireductor indicus C115</name>
    <dbReference type="NCBI Taxonomy" id="1231190"/>
    <lineage>
        <taxon>Bacteria</taxon>
        <taxon>Pseudomonadati</taxon>
        <taxon>Pseudomonadota</taxon>
        <taxon>Alphaproteobacteria</taxon>
        <taxon>Hyphomicrobiales</taxon>
        <taxon>Phyllobacteriaceae</taxon>
        <taxon>Nitratireductor</taxon>
    </lineage>
</organism>
<evidence type="ECO:0000313" key="6">
    <source>
        <dbReference type="EMBL" id="EKF40716.1"/>
    </source>
</evidence>
<dbReference type="PROSITE" id="PS51077">
    <property type="entry name" value="HTH_ICLR"/>
    <property type="match status" value="1"/>
</dbReference>
<proteinExistence type="predicted"/>
<dbReference type="PROSITE" id="PS51078">
    <property type="entry name" value="ICLR_ED"/>
    <property type="match status" value="1"/>
</dbReference>
<dbReference type="GO" id="GO:0003700">
    <property type="term" value="F:DNA-binding transcription factor activity"/>
    <property type="evidence" value="ECO:0007669"/>
    <property type="project" value="TreeGrafter"/>
</dbReference>
<dbReference type="Gene3D" id="1.10.10.10">
    <property type="entry name" value="Winged helix-like DNA-binding domain superfamily/Winged helix DNA-binding domain"/>
    <property type="match status" value="1"/>
</dbReference>
<evidence type="ECO:0000259" key="5">
    <source>
        <dbReference type="PROSITE" id="PS51078"/>
    </source>
</evidence>
<dbReference type="Gene3D" id="3.30.450.40">
    <property type="match status" value="1"/>
</dbReference>
<dbReference type="STRING" id="721133.SAMN05216176_113127"/>
<reference evidence="6 7" key="1">
    <citation type="journal article" date="2012" name="J. Bacteriol.">
        <title>Genome Sequence of Nitratireductor indicus Type Strain C115.</title>
        <authorList>
            <person name="Lai Q."/>
            <person name="Li G."/>
            <person name="Yu Z."/>
            <person name="Shao Z."/>
        </authorList>
    </citation>
    <scope>NUCLEOTIDE SEQUENCE [LARGE SCALE GENOMIC DNA]</scope>
    <source>
        <strain evidence="6 7">C115</strain>
    </source>
</reference>
<dbReference type="SUPFAM" id="SSF46785">
    <property type="entry name" value="Winged helix' DNA-binding domain"/>
    <property type="match status" value="1"/>
</dbReference>
<dbReference type="PANTHER" id="PTHR30136">
    <property type="entry name" value="HELIX-TURN-HELIX TRANSCRIPTIONAL REGULATOR, ICLR FAMILY"/>
    <property type="match status" value="1"/>
</dbReference>
<keyword evidence="1" id="KW-0805">Transcription regulation</keyword>
<evidence type="ECO:0000259" key="4">
    <source>
        <dbReference type="PROSITE" id="PS51077"/>
    </source>
</evidence>
<feature type="domain" description="HTH iclR-type" evidence="4">
    <location>
        <begin position="9"/>
        <end position="72"/>
    </location>
</feature>
<evidence type="ECO:0000256" key="1">
    <source>
        <dbReference type="ARBA" id="ARBA00023015"/>
    </source>
</evidence>
<dbReference type="SUPFAM" id="SSF55781">
    <property type="entry name" value="GAF domain-like"/>
    <property type="match status" value="1"/>
</dbReference>
<keyword evidence="3" id="KW-0804">Transcription</keyword>
<evidence type="ECO:0000256" key="3">
    <source>
        <dbReference type="ARBA" id="ARBA00023163"/>
    </source>
</evidence>
<dbReference type="InterPro" id="IPR014757">
    <property type="entry name" value="Tscrpt_reg_IclR_C"/>
</dbReference>
<gene>
    <name evidence="6" type="ORF">NA8A_18963</name>
</gene>
<sequence length="276" mass="30407">MQVTALNGAQSVDRALALLSTVGRHADRGASLSSLVEESGLNKPTVRRLLLALIRGGLVEQDEESRLYYLGEEAYVLGTLASQRFNLLEICRAGLSRLSERTQDTSFLSVRRDMLSLCLYREEGTYPIRTHALQMGFEHPLGIGAGSLAMLAALPDAEIEEALAVNETVLLERYPSLPPERVRADVALTRQRGYSLNPGLIVANSWGVGVAFHFPDGRLAGALSIAAIDTRMQETRQVELAGYLKQEVARIEEKLAAMFSARKSVLEKPQMRRQSR</sequence>